<organism evidence="1 2">
    <name type="scientific">Acropora cervicornis</name>
    <name type="common">Staghorn coral</name>
    <dbReference type="NCBI Taxonomy" id="6130"/>
    <lineage>
        <taxon>Eukaryota</taxon>
        <taxon>Metazoa</taxon>
        <taxon>Cnidaria</taxon>
        <taxon>Anthozoa</taxon>
        <taxon>Hexacorallia</taxon>
        <taxon>Scleractinia</taxon>
        <taxon>Astrocoeniina</taxon>
        <taxon>Acroporidae</taxon>
        <taxon>Acropora</taxon>
    </lineage>
</organism>
<gene>
    <name evidence="1" type="ORF">P5673_007910</name>
</gene>
<reference evidence="1" key="1">
    <citation type="journal article" date="2023" name="G3 (Bethesda)">
        <title>Whole genome assembly and annotation of the endangered Caribbean coral Acropora cervicornis.</title>
        <authorList>
            <person name="Selwyn J.D."/>
            <person name="Vollmer S.V."/>
        </authorList>
    </citation>
    <scope>NUCLEOTIDE SEQUENCE</scope>
    <source>
        <strain evidence="1">K2</strain>
    </source>
</reference>
<dbReference type="AlphaFoldDB" id="A0AAD9QV80"/>
<dbReference type="Proteomes" id="UP001249851">
    <property type="component" value="Unassembled WGS sequence"/>
</dbReference>
<sequence length="248" mass="28311">MAKPSLGHIIKVRRQSFIPSYFSVCESQLSWNNEDCEYELQQAADSEVSGARFYWLRSETFSSQNQLFTTAYLTMPLTKMTENSEQSGTTLTTRLLSSGLAKRFSCNVSKMAYRVRNRTVCDGYYGCPDEKFCTGERHTTSLKRGKPVCILPWKKRKISSKVKKPKKAVKSLKGSEKESDVFTSLLEKTKVTSNNTKGHVIKDQQGNGTKCHPAMFYSYYIAKGNAVQYRQICAPKRRPCKRKPINKY</sequence>
<accession>A0AAD9QV80</accession>
<evidence type="ECO:0000313" key="2">
    <source>
        <dbReference type="Proteomes" id="UP001249851"/>
    </source>
</evidence>
<keyword evidence="2" id="KW-1185">Reference proteome</keyword>
<comment type="caution">
    <text evidence="1">The sequence shown here is derived from an EMBL/GenBank/DDBJ whole genome shotgun (WGS) entry which is preliminary data.</text>
</comment>
<name>A0AAD9QV80_ACRCE</name>
<evidence type="ECO:0000313" key="1">
    <source>
        <dbReference type="EMBL" id="KAK2568005.1"/>
    </source>
</evidence>
<dbReference type="EMBL" id="JARQWQ010000013">
    <property type="protein sequence ID" value="KAK2568005.1"/>
    <property type="molecule type" value="Genomic_DNA"/>
</dbReference>
<proteinExistence type="predicted"/>
<reference evidence="1" key="2">
    <citation type="journal article" date="2023" name="Science">
        <title>Genomic signatures of disease resistance in endangered staghorn corals.</title>
        <authorList>
            <person name="Vollmer S.V."/>
            <person name="Selwyn J.D."/>
            <person name="Despard B.A."/>
            <person name="Roesel C.L."/>
        </authorList>
    </citation>
    <scope>NUCLEOTIDE SEQUENCE</scope>
    <source>
        <strain evidence="1">K2</strain>
    </source>
</reference>
<protein>
    <submittedName>
        <fullName evidence="1">Uncharacterized protein</fullName>
    </submittedName>
</protein>